<dbReference type="InterPro" id="IPR036568">
    <property type="entry name" value="GGCT-like_sf"/>
</dbReference>
<evidence type="ECO:0000313" key="5">
    <source>
        <dbReference type="EMBL" id="KAJ5101379.1"/>
    </source>
</evidence>
<gene>
    <name evidence="5" type="ORF">NUU61_003601</name>
</gene>
<evidence type="ECO:0000256" key="1">
    <source>
        <dbReference type="ARBA" id="ARBA00008861"/>
    </source>
</evidence>
<evidence type="ECO:0000313" key="6">
    <source>
        <dbReference type="Proteomes" id="UP001141434"/>
    </source>
</evidence>
<dbReference type="InterPro" id="IPR013024">
    <property type="entry name" value="GGCT-like"/>
</dbReference>
<protein>
    <recommendedName>
        <fullName evidence="3">Putative gamma-glutamylcyclotransferase</fullName>
    </recommendedName>
</protein>
<feature type="domain" description="Gamma-glutamylcyclotransferase AIG2-like" evidence="4">
    <location>
        <begin position="20"/>
        <end position="137"/>
    </location>
</feature>
<name>A0A9W9FJJ4_9EURO</name>
<dbReference type="RefSeq" id="XP_056512210.1">
    <property type="nucleotide sequence ID" value="XM_056654183.1"/>
</dbReference>
<accession>A0A9W9FJJ4</accession>
<dbReference type="CDD" id="cd06661">
    <property type="entry name" value="GGCT_like"/>
    <property type="match status" value="1"/>
</dbReference>
<dbReference type="SUPFAM" id="SSF110857">
    <property type="entry name" value="Gamma-glutamyl cyclotransferase-like"/>
    <property type="match status" value="1"/>
</dbReference>
<dbReference type="PANTHER" id="PTHR31544:SF4">
    <property type="entry name" value="GAMMA-GLUTAMYLCYCLOTRANSFERASE-RELATED"/>
    <property type="match status" value="1"/>
</dbReference>
<dbReference type="OrthoDB" id="3262926at2759"/>
<reference evidence="5" key="1">
    <citation type="submission" date="2022-11" db="EMBL/GenBank/DDBJ databases">
        <authorList>
            <person name="Petersen C."/>
        </authorList>
    </citation>
    <scope>NUCLEOTIDE SEQUENCE</scope>
    <source>
        <strain evidence="5">IBT 34128</strain>
    </source>
</reference>
<reference evidence="5" key="2">
    <citation type="journal article" date="2023" name="IMA Fungus">
        <title>Comparative genomic study of the Penicillium genus elucidates a diverse pangenome and 15 lateral gene transfer events.</title>
        <authorList>
            <person name="Petersen C."/>
            <person name="Sorensen T."/>
            <person name="Nielsen M.R."/>
            <person name="Sondergaard T.E."/>
            <person name="Sorensen J.L."/>
            <person name="Fitzpatrick D.A."/>
            <person name="Frisvad J.C."/>
            <person name="Nielsen K.L."/>
        </authorList>
    </citation>
    <scope>NUCLEOTIDE SEQUENCE</scope>
    <source>
        <strain evidence="5">IBT 34128</strain>
    </source>
</reference>
<dbReference type="GeneID" id="81393351"/>
<dbReference type="EMBL" id="JAPMSZ010000005">
    <property type="protein sequence ID" value="KAJ5101379.1"/>
    <property type="molecule type" value="Genomic_DNA"/>
</dbReference>
<dbReference type="AlphaFoldDB" id="A0A9W9FJJ4"/>
<keyword evidence="2" id="KW-0808">Transferase</keyword>
<proteinExistence type="inferred from homology"/>
<comment type="similarity">
    <text evidence="1">Belongs to the gamma-glutamylcyclotransferase family.</text>
</comment>
<dbReference type="InterPro" id="IPR009288">
    <property type="entry name" value="AIG2-like_dom"/>
</dbReference>
<dbReference type="PANTHER" id="PTHR31544">
    <property type="entry name" value="AIG2-LIKE PROTEIN D"/>
    <property type="match status" value="1"/>
</dbReference>
<dbReference type="Gene3D" id="3.10.490.10">
    <property type="entry name" value="Gamma-glutamyl cyclotransferase-like"/>
    <property type="match status" value="1"/>
</dbReference>
<sequence>MPARHDSPLEPDTTFQPQYYFFYGTLMDPATLAQTLKQTRNGRPELHHAKIVGWRCKLWGPYPALVAGPPDNVIHGRAYELQSIQERDSLIAYETGVYSLRGCVIEFEDGRLVEGKTFVWGGDGDLLREGTFDLKDWLLDQKECSI</sequence>
<dbReference type="Proteomes" id="UP001141434">
    <property type="component" value="Unassembled WGS sequence"/>
</dbReference>
<organism evidence="5 6">
    <name type="scientific">Penicillium alfredii</name>
    <dbReference type="NCBI Taxonomy" id="1506179"/>
    <lineage>
        <taxon>Eukaryota</taxon>
        <taxon>Fungi</taxon>
        <taxon>Dikarya</taxon>
        <taxon>Ascomycota</taxon>
        <taxon>Pezizomycotina</taxon>
        <taxon>Eurotiomycetes</taxon>
        <taxon>Eurotiomycetidae</taxon>
        <taxon>Eurotiales</taxon>
        <taxon>Aspergillaceae</taxon>
        <taxon>Penicillium</taxon>
    </lineage>
</organism>
<evidence type="ECO:0000259" key="4">
    <source>
        <dbReference type="Pfam" id="PF06094"/>
    </source>
</evidence>
<keyword evidence="6" id="KW-1185">Reference proteome</keyword>
<evidence type="ECO:0000256" key="3">
    <source>
        <dbReference type="ARBA" id="ARBA00030602"/>
    </source>
</evidence>
<dbReference type="GO" id="GO:0016740">
    <property type="term" value="F:transferase activity"/>
    <property type="evidence" value="ECO:0007669"/>
    <property type="project" value="UniProtKB-KW"/>
</dbReference>
<comment type="caution">
    <text evidence="5">The sequence shown here is derived from an EMBL/GenBank/DDBJ whole genome shotgun (WGS) entry which is preliminary data.</text>
</comment>
<dbReference type="Pfam" id="PF06094">
    <property type="entry name" value="GGACT"/>
    <property type="match status" value="1"/>
</dbReference>
<evidence type="ECO:0000256" key="2">
    <source>
        <dbReference type="ARBA" id="ARBA00022679"/>
    </source>
</evidence>
<dbReference type="InterPro" id="IPR045038">
    <property type="entry name" value="AIG2-like"/>
</dbReference>